<dbReference type="RefSeq" id="WP_185143197.1">
    <property type="nucleotide sequence ID" value="NZ_JACJVP010000023.1"/>
</dbReference>
<dbReference type="PANTHER" id="PTHR32309:SF13">
    <property type="entry name" value="FERRIC ENTEROBACTIN TRANSPORT PROTEIN FEPE"/>
    <property type="match status" value="1"/>
</dbReference>
<dbReference type="InterPro" id="IPR050445">
    <property type="entry name" value="Bact_polysacc_biosynth/exp"/>
</dbReference>
<dbReference type="Pfam" id="PF02706">
    <property type="entry name" value="Wzz"/>
    <property type="match status" value="1"/>
</dbReference>
<sequence>MTLMEYASIVRKRWIMIVSILILGSAAAVVGGSALSKPTYLATSKLLVNKTAAEEGGQAVNQADLQLNIMMINTYKELITTPPILQEVVRSHPELGLKAGELADALQVVSKAGSQIMSLSVKDRSYERASGIVNAVASVFQQKTTKLMGTQNVTILSEAGPADRPAPNQVGTVLLLLIGLVCSAILALLLAFLLEALDGSLKAPADVEKTLGYPVLVSIPEMKKGGLKTVPHTAEAAAFKRVGDDQRVHVNG</sequence>
<evidence type="ECO:0000256" key="1">
    <source>
        <dbReference type="ARBA" id="ARBA00004651"/>
    </source>
</evidence>
<keyword evidence="5 7" id="KW-1133">Transmembrane helix</keyword>
<feature type="transmembrane region" description="Helical" evidence="7">
    <location>
        <begin position="173"/>
        <end position="194"/>
    </location>
</feature>
<dbReference type="Proteomes" id="UP000547209">
    <property type="component" value="Unassembled WGS sequence"/>
</dbReference>
<feature type="domain" description="Polysaccharide chain length determinant N-terminal" evidence="8">
    <location>
        <begin position="2"/>
        <end position="91"/>
    </location>
</feature>
<dbReference type="GO" id="GO:0004713">
    <property type="term" value="F:protein tyrosine kinase activity"/>
    <property type="evidence" value="ECO:0007669"/>
    <property type="project" value="TreeGrafter"/>
</dbReference>
<accession>A0A7X0VF63</accession>
<comment type="caution">
    <text evidence="9">The sequence shown here is derived from an EMBL/GenBank/DDBJ whole genome shotgun (WGS) entry which is preliminary data.</text>
</comment>
<evidence type="ECO:0000256" key="4">
    <source>
        <dbReference type="ARBA" id="ARBA00022692"/>
    </source>
</evidence>
<dbReference type="GO" id="GO:0005886">
    <property type="term" value="C:plasma membrane"/>
    <property type="evidence" value="ECO:0007669"/>
    <property type="project" value="UniProtKB-SubCell"/>
</dbReference>
<organism evidence="9 10">
    <name type="scientific">Cohnella nanjingensis</name>
    <dbReference type="NCBI Taxonomy" id="1387779"/>
    <lineage>
        <taxon>Bacteria</taxon>
        <taxon>Bacillati</taxon>
        <taxon>Bacillota</taxon>
        <taxon>Bacilli</taxon>
        <taxon>Bacillales</taxon>
        <taxon>Paenibacillaceae</taxon>
        <taxon>Cohnella</taxon>
    </lineage>
</organism>
<name>A0A7X0VF63_9BACL</name>
<keyword evidence="4 7" id="KW-0812">Transmembrane</keyword>
<proteinExistence type="inferred from homology"/>
<evidence type="ECO:0000256" key="7">
    <source>
        <dbReference type="SAM" id="Phobius"/>
    </source>
</evidence>
<evidence type="ECO:0000256" key="2">
    <source>
        <dbReference type="ARBA" id="ARBA00006683"/>
    </source>
</evidence>
<reference evidence="9 10" key="1">
    <citation type="submission" date="2020-08" db="EMBL/GenBank/DDBJ databases">
        <title>Cohnella phylogeny.</title>
        <authorList>
            <person name="Dunlap C."/>
        </authorList>
    </citation>
    <scope>NUCLEOTIDE SEQUENCE [LARGE SCALE GENOMIC DNA]</scope>
    <source>
        <strain evidence="9 10">DSM 28246</strain>
    </source>
</reference>
<evidence type="ECO:0000313" key="9">
    <source>
        <dbReference type="EMBL" id="MBB6671725.1"/>
    </source>
</evidence>
<dbReference type="PANTHER" id="PTHR32309">
    <property type="entry name" value="TYROSINE-PROTEIN KINASE"/>
    <property type="match status" value="1"/>
</dbReference>
<evidence type="ECO:0000256" key="3">
    <source>
        <dbReference type="ARBA" id="ARBA00022475"/>
    </source>
</evidence>
<dbReference type="AlphaFoldDB" id="A0A7X0VF63"/>
<evidence type="ECO:0000256" key="6">
    <source>
        <dbReference type="ARBA" id="ARBA00023136"/>
    </source>
</evidence>
<protein>
    <recommendedName>
        <fullName evidence="8">Polysaccharide chain length determinant N-terminal domain-containing protein</fullName>
    </recommendedName>
</protein>
<evidence type="ECO:0000259" key="8">
    <source>
        <dbReference type="Pfam" id="PF02706"/>
    </source>
</evidence>
<evidence type="ECO:0000313" key="10">
    <source>
        <dbReference type="Proteomes" id="UP000547209"/>
    </source>
</evidence>
<comment type="similarity">
    <text evidence="2">Belongs to the CpsC/CapA family.</text>
</comment>
<dbReference type="InterPro" id="IPR003856">
    <property type="entry name" value="LPS_length_determ_N"/>
</dbReference>
<gene>
    <name evidence="9" type="ORF">H7C19_13625</name>
</gene>
<dbReference type="EMBL" id="JACJVP010000023">
    <property type="protein sequence ID" value="MBB6671725.1"/>
    <property type="molecule type" value="Genomic_DNA"/>
</dbReference>
<keyword evidence="3" id="KW-1003">Cell membrane</keyword>
<keyword evidence="6 7" id="KW-0472">Membrane</keyword>
<keyword evidence="10" id="KW-1185">Reference proteome</keyword>
<comment type="subcellular location">
    <subcellularLocation>
        <location evidence="1">Cell membrane</location>
        <topology evidence="1">Multi-pass membrane protein</topology>
    </subcellularLocation>
</comment>
<evidence type="ECO:0000256" key="5">
    <source>
        <dbReference type="ARBA" id="ARBA00022989"/>
    </source>
</evidence>